<comment type="caution">
    <text evidence="1">The sequence shown here is derived from an EMBL/GenBank/DDBJ whole genome shotgun (WGS) entry which is preliminary data.</text>
</comment>
<protein>
    <recommendedName>
        <fullName evidence="3">DUF2116 family Zn-ribbon domain-containing protein</fullName>
    </recommendedName>
</protein>
<dbReference type="EMBL" id="JAACJS010000002">
    <property type="protein sequence ID" value="NCI48555.1"/>
    <property type="molecule type" value="Genomic_DNA"/>
</dbReference>
<gene>
    <name evidence="1" type="ORF">GWC95_01380</name>
</gene>
<reference evidence="1 2" key="1">
    <citation type="submission" date="2020-01" db="EMBL/GenBank/DDBJ databases">
        <title>Genome analysis.</title>
        <authorList>
            <person name="Wu S."/>
            <person name="Wang G."/>
        </authorList>
    </citation>
    <scope>NUCLEOTIDE SEQUENCE [LARGE SCALE GENOMIC DNA]</scope>
    <source>
        <strain evidence="1 2">SYL130</strain>
    </source>
</reference>
<evidence type="ECO:0008006" key="3">
    <source>
        <dbReference type="Google" id="ProtNLM"/>
    </source>
</evidence>
<sequence length="123" mass="14633">MTAGRKNCLSCDRAIQGRSDKKFCNDSCRNLHHNKRKMPATACVRHINRVLLRNRRILQGLFTSSRQTIKTPKKKLEEQRFDFRYFTHQSSNRRGQRCVFCYEFGYRVLKDVVMVSRAMRSNE</sequence>
<evidence type="ECO:0000313" key="2">
    <source>
        <dbReference type="Proteomes" id="UP000753802"/>
    </source>
</evidence>
<organism evidence="1 2">
    <name type="scientific">Sediminibacterium roseum</name>
    <dbReference type="NCBI Taxonomy" id="1978412"/>
    <lineage>
        <taxon>Bacteria</taxon>
        <taxon>Pseudomonadati</taxon>
        <taxon>Bacteroidota</taxon>
        <taxon>Chitinophagia</taxon>
        <taxon>Chitinophagales</taxon>
        <taxon>Chitinophagaceae</taxon>
        <taxon>Sediminibacterium</taxon>
    </lineage>
</organism>
<accession>A0ABW9ZPV3</accession>
<name>A0ABW9ZPV3_9BACT</name>
<dbReference type="Proteomes" id="UP000753802">
    <property type="component" value="Unassembled WGS sequence"/>
</dbReference>
<proteinExistence type="predicted"/>
<dbReference type="RefSeq" id="WP_161816876.1">
    <property type="nucleotide sequence ID" value="NZ_JAACJS010000002.1"/>
</dbReference>
<evidence type="ECO:0000313" key="1">
    <source>
        <dbReference type="EMBL" id="NCI48555.1"/>
    </source>
</evidence>
<keyword evidence="2" id="KW-1185">Reference proteome</keyword>